<proteinExistence type="inferred from homology"/>
<dbReference type="eggNOG" id="COG1956">
    <property type="taxonomic scope" value="Bacteria"/>
</dbReference>
<dbReference type="HOGENOM" id="CLU_882358_0_0_0"/>
<keyword evidence="4" id="KW-1185">Reference proteome</keyword>
<feature type="domain" description="GAF" evidence="2">
    <location>
        <begin position="183"/>
        <end position="309"/>
    </location>
</feature>
<sequence length="316" mass="37010">MRNIVENISQDFFEILRYDKNQWFDYWKIYKKRHEPLIENYEKLFGLNEETVKQILLSFERRFLDKLYQKWQIIQRENKYLCSQLVSHKPDVFQLEKEDFSIFLAGLLGKADWTVVEGKQQAVILIDLVSLENKKILEQLPHVAYQATIGFRKGEKFGNFVEKEKIFEELLPTLLKIIDKNNLQKALEDICSVLYENISYYNWVGFYLVDKEKPNELVLGPYRGEPTEHVRIPFGKGICGQAAATGMTFVVQDVSKETNYLSCSPKVKSEIVVPIKVDGKIVGELDIDSHLLSPFDEFDKIFLNKICEKLSEKFKE</sequence>
<dbReference type="RefSeq" id="WP_013931587.1">
    <property type="nucleotide sequence ID" value="NC_015707.1"/>
</dbReference>
<dbReference type="Proteomes" id="UP000006804">
    <property type="component" value="Chromosome"/>
</dbReference>
<organism evidence="3 4">
    <name type="scientific">Pseudothermotoga thermarum DSM 5069</name>
    <dbReference type="NCBI Taxonomy" id="688269"/>
    <lineage>
        <taxon>Bacteria</taxon>
        <taxon>Thermotogati</taxon>
        <taxon>Thermotogota</taxon>
        <taxon>Thermotogae</taxon>
        <taxon>Thermotogales</taxon>
        <taxon>Thermotogaceae</taxon>
        <taxon>Pseudothermotoga</taxon>
    </lineage>
</organism>
<evidence type="ECO:0000256" key="1">
    <source>
        <dbReference type="ARBA" id="ARBA00038454"/>
    </source>
</evidence>
<dbReference type="EMBL" id="CP002351">
    <property type="protein sequence ID" value="AEH50364.1"/>
    <property type="molecule type" value="Genomic_DNA"/>
</dbReference>
<comment type="similarity">
    <text evidence="1">Belongs to the free Met sulfoxide reductase family.</text>
</comment>
<dbReference type="GO" id="GO:0005829">
    <property type="term" value="C:cytosol"/>
    <property type="evidence" value="ECO:0007669"/>
    <property type="project" value="TreeGrafter"/>
</dbReference>
<dbReference type="PANTHER" id="PTHR21021">
    <property type="entry name" value="GAF/PUTATIVE CYTOSKELETAL PROTEIN"/>
    <property type="match status" value="1"/>
</dbReference>
<accession>F7YV65</accession>
<dbReference type="AlphaFoldDB" id="F7YV65"/>
<dbReference type="PATRIC" id="fig|688269.3.peg.274"/>
<protein>
    <submittedName>
        <fullName evidence="3">Putative GAF sensor protein</fullName>
    </submittedName>
</protein>
<dbReference type="SUPFAM" id="SSF55781">
    <property type="entry name" value="GAF domain-like"/>
    <property type="match status" value="1"/>
</dbReference>
<evidence type="ECO:0000313" key="3">
    <source>
        <dbReference type="EMBL" id="AEH50364.1"/>
    </source>
</evidence>
<dbReference type="Pfam" id="PF01590">
    <property type="entry name" value="GAF"/>
    <property type="match status" value="1"/>
</dbReference>
<dbReference type="InterPro" id="IPR051330">
    <property type="entry name" value="Phosphatase_reg/MetRdx"/>
</dbReference>
<evidence type="ECO:0000259" key="2">
    <source>
        <dbReference type="Pfam" id="PF01590"/>
    </source>
</evidence>
<dbReference type="InterPro" id="IPR029016">
    <property type="entry name" value="GAF-like_dom_sf"/>
</dbReference>
<dbReference type="STRING" id="688269.Theth_0265"/>
<name>F7YV65_9THEM</name>
<dbReference type="InterPro" id="IPR003018">
    <property type="entry name" value="GAF"/>
</dbReference>
<gene>
    <name evidence="3" type="ORF">Theth_0265</name>
</gene>
<dbReference type="PANTHER" id="PTHR21021:SF15">
    <property type="entry name" value="FREE METHIONINE-R-SULFOXIDE REDUCTASE"/>
    <property type="match status" value="1"/>
</dbReference>
<reference evidence="3 4" key="1">
    <citation type="submission" date="2010-11" db="EMBL/GenBank/DDBJ databases">
        <title>The complete genome of Thermotoga thermarum DSM 5069.</title>
        <authorList>
            <consortium name="US DOE Joint Genome Institute (JGI-PGF)"/>
            <person name="Lucas S."/>
            <person name="Copeland A."/>
            <person name="Lapidus A."/>
            <person name="Bruce D."/>
            <person name="Goodwin L."/>
            <person name="Pitluck S."/>
            <person name="Kyrpides N."/>
            <person name="Mavromatis K."/>
            <person name="Ivanova N."/>
            <person name="Zeytun A."/>
            <person name="Brettin T."/>
            <person name="Detter J.C."/>
            <person name="Tapia R."/>
            <person name="Han C."/>
            <person name="Land M."/>
            <person name="Hauser L."/>
            <person name="Markowitz V."/>
            <person name="Cheng J.-F."/>
            <person name="Hugenholtz P."/>
            <person name="Woyke T."/>
            <person name="Wu D."/>
            <person name="Spring S."/>
            <person name="Schroeder M."/>
            <person name="Brambilla E."/>
            <person name="Klenk H.-P."/>
            <person name="Eisen J.A."/>
        </authorList>
    </citation>
    <scope>NUCLEOTIDE SEQUENCE [LARGE SCALE GENOMIC DNA]</scope>
    <source>
        <strain evidence="3 4">DSM 5069</strain>
    </source>
</reference>
<dbReference type="GO" id="GO:0033745">
    <property type="term" value="F:L-methionine-(R)-S-oxide reductase activity"/>
    <property type="evidence" value="ECO:0007669"/>
    <property type="project" value="TreeGrafter"/>
</dbReference>
<evidence type="ECO:0000313" key="4">
    <source>
        <dbReference type="Proteomes" id="UP000006804"/>
    </source>
</evidence>
<dbReference type="OrthoDB" id="9796252at2"/>
<dbReference type="Gene3D" id="3.30.450.40">
    <property type="match status" value="1"/>
</dbReference>
<dbReference type="KEGG" id="tta:Theth_0265"/>